<gene>
    <name evidence="3" type="ORF">AB5J53_15390</name>
</gene>
<dbReference type="InterPro" id="IPR001387">
    <property type="entry name" value="Cro/C1-type_HTH"/>
</dbReference>
<name>A0AB39RDV7_9ACTN</name>
<reference evidence="3" key="1">
    <citation type="submission" date="2024-07" db="EMBL/GenBank/DDBJ databases">
        <authorList>
            <person name="Yu S.T."/>
        </authorList>
    </citation>
    <scope>NUCLEOTIDE SEQUENCE</scope>
    <source>
        <strain evidence="3">R41</strain>
    </source>
</reference>
<accession>A0AB39RDV7</accession>
<feature type="domain" description="HTH cro/C1-type" evidence="2">
    <location>
        <begin position="27"/>
        <end position="80"/>
    </location>
</feature>
<dbReference type="EMBL" id="CP163443">
    <property type="protein sequence ID" value="XDQ52949.1"/>
    <property type="molecule type" value="Genomic_DNA"/>
</dbReference>
<dbReference type="InterPro" id="IPR043917">
    <property type="entry name" value="DUF5753"/>
</dbReference>
<organism evidence="3">
    <name type="scientific">Streptomyces sp. R41</name>
    <dbReference type="NCBI Taxonomy" id="3238632"/>
    <lineage>
        <taxon>Bacteria</taxon>
        <taxon>Bacillati</taxon>
        <taxon>Actinomycetota</taxon>
        <taxon>Actinomycetes</taxon>
        <taxon>Kitasatosporales</taxon>
        <taxon>Streptomycetaceae</taxon>
        <taxon>Streptomyces</taxon>
    </lineage>
</organism>
<dbReference type="SMART" id="SM00530">
    <property type="entry name" value="HTH_XRE"/>
    <property type="match status" value="1"/>
</dbReference>
<dbReference type="Gene3D" id="1.10.260.40">
    <property type="entry name" value="lambda repressor-like DNA-binding domains"/>
    <property type="match status" value="1"/>
</dbReference>
<dbReference type="Pfam" id="PF19054">
    <property type="entry name" value="DUF5753"/>
    <property type="match status" value="1"/>
</dbReference>
<feature type="region of interest" description="Disordered" evidence="1">
    <location>
        <begin position="1"/>
        <end position="21"/>
    </location>
</feature>
<dbReference type="RefSeq" id="WP_369246215.1">
    <property type="nucleotide sequence ID" value="NZ_CP163443.1"/>
</dbReference>
<sequence length="285" mass="32415">MTVTESQETYDEGEQSSDLNRAIGKQVKVLRERAGLTQKELGDRLGYSEDLVSSLERGRRTPQREFLEAADELLDAGGLLKATIEDVEKAKAKARVRHPAWFRDYARLERDTVEINFYNNHDVPGLLQTQRRTRALYEMRKPLLSEDIIEQRVASRMDRQEILTRWPLPMVTAVIEEVVLRRPIGGLDVHKGQLEQLIKLGRLRNVELQVMPTDRVEHAGMGGAFVLLTPKGKAQVGYTEAQNSSRLITDTEEVRILAARYGSIRAQALTPRESLDLMEDLLGER</sequence>
<dbReference type="AlphaFoldDB" id="A0AB39RDV7"/>
<proteinExistence type="predicted"/>
<dbReference type="Pfam" id="PF13560">
    <property type="entry name" value="HTH_31"/>
    <property type="match status" value="1"/>
</dbReference>
<dbReference type="GO" id="GO:0003677">
    <property type="term" value="F:DNA binding"/>
    <property type="evidence" value="ECO:0007669"/>
    <property type="project" value="InterPro"/>
</dbReference>
<dbReference type="SUPFAM" id="SSF47413">
    <property type="entry name" value="lambda repressor-like DNA-binding domains"/>
    <property type="match status" value="1"/>
</dbReference>
<protein>
    <submittedName>
        <fullName evidence="3">Scr1 family TA system antitoxin-like transcriptional regulator</fullName>
    </submittedName>
</protein>
<dbReference type="InterPro" id="IPR010982">
    <property type="entry name" value="Lambda_DNA-bd_dom_sf"/>
</dbReference>
<evidence type="ECO:0000259" key="2">
    <source>
        <dbReference type="PROSITE" id="PS50943"/>
    </source>
</evidence>
<evidence type="ECO:0000313" key="3">
    <source>
        <dbReference type="EMBL" id="XDQ52949.1"/>
    </source>
</evidence>
<evidence type="ECO:0000256" key="1">
    <source>
        <dbReference type="SAM" id="MobiDB-lite"/>
    </source>
</evidence>
<dbReference type="CDD" id="cd00093">
    <property type="entry name" value="HTH_XRE"/>
    <property type="match status" value="1"/>
</dbReference>
<dbReference type="PROSITE" id="PS50943">
    <property type="entry name" value="HTH_CROC1"/>
    <property type="match status" value="1"/>
</dbReference>